<dbReference type="PANTHER" id="PTHR30521">
    <property type="entry name" value="DEFERROCHELATASE/PEROXIDASE"/>
    <property type="match status" value="1"/>
</dbReference>
<dbReference type="PROSITE" id="PS51404">
    <property type="entry name" value="DYP_PEROXIDASE"/>
    <property type="match status" value="1"/>
</dbReference>
<gene>
    <name evidence="9" type="ORF">FHP25_00350</name>
</gene>
<comment type="caution">
    <text evidence="9">The sequence shown here is derived from an EMBL/GenBank/DDBJ whole genome shotgun (WGS) entry which is preliminary data.</text>
</comment>
<dbReference type="SUPFAM" id="SSF54909">
    <property type="entry name" value="Dimeric alpha+beta barrel"/>
    <property type="match status" value="1"/>
</dbReference>
<evidence type="ECO:0000313" key="10">
    <source>
        <dbReference type="Proteomes" id="UP000321638"/>
    </source>
</evidence>
<dbReference type="InterPro" id="IPR017972">
    <property type="entry name" value="Cyt_P450_CS"/>
</dbReference>
<organism evidence="9 10">
    <name type="scientific">Vineibacter terrae</name>
    <dbReference type="NCBI Taxonomy" id="2586908"/>
    <lineage>
        <taxon>Bacteria</taxon>
        <taxon>Pseudomonadati</taxon>
        <taxon>Pseudomonadota</taxon>
        <taxon>Alphaproteobacteria</taxon>
        <taxon>Hyphomicrobiales</taxon>
        <taxon>Vineibacter</taxon>
    </lineage>
</organism>
<evidence type="ECO:0000256" key="8">
    <source>
        <dbReference type="SAM" id="Phobius"/>
    </source>
</evidence>
<feature type="transmembrane region" description="Helical" evidence="8">
    <location>
        <begin position="679"/>
        <end position="699"/>
    </location>
</feature>
<evidence type="ECO:0000256" key="7">
    <source>
        <dbReference type="SAM" id="MobiDB-lite"/>
    </source>
</evidence>
<dbReference type="EMBL" id="VDUZ01000001">
    <property type="protein sequence ID" value="TXL82188.1"/>
    <property type="molecule type" value="Genomic_DNA"/>
</dbReference>
<dbReference type="InterPro" id="IPR002397">
    <property type="entry name" value="Cyt_P450_B"/>
</dbReference>
<reference evidence="9 10" key="1">
    <citation type="submission" date="2019-06" db="EMBL/GenBank/DDBJ databases">
        <title>New taxonomy in bacterial strain CC-CFT640, isolated from vineyard.</title>
        <authorList>
            <person name="Lin S.-Y."/>
            <person name="Tsai C.-F."/>
            <person name="Young C.-C."/>
        </authorList>
    </citation>
    <scope>NUCLEOTIDE SEQUENCE [LARGE SCALE GENOMIC DNA]</scope>
    <source>
        <strain evidence="9 10">CC-CFT640</strain>
    </source>
</reference>
<proteinExistence type="inferred from homology"/>
<evidence type="ECO:0000256" key="3">
    <source>
        <dbReference type="ARBA" id="ARBA00022559"/>
    </source>
</evidence>
<feature type="region of interest" description="Disordered" evidence="7">
    <location>
        <begin position="994"/>
        <end position="1022"/>
    </location>
</feature>
<dbReference type="GO" id="GO:0005506">
    <property type="term" value="F:iron ion binding"/>
    <property type="evidence" value="ECO:0007669"/>
    <property type="project" value="InterPro"/>
</dbReference>
<keyword evidence="4" id="KW-0479">Metal-binding</keyword>
<dbReference type="PRINTS" id="PR00359">
    <property type="entry name" value="BP450"/>
</dbReference>
<dbReference type="PANTHER" id="PTHR30521:SF5">
    <property type="entry name" value="BLR4509 PROTEIN"/>
    <property type="match status" value="1"/>
</dbReference>
<keyword evidence="8" id="KW-0812">Transmembrane</keyword>
<protein>
    <submittedName>
        <fullName evidence="9">Cytochrome P450</fullName>
    </submittedName>
</protein>
<comment type="cofactor">
    <cofactor evidence="1">
        <name>heme b</name>
        <dbReference type="ChEBI" id="CHEBI:60344"/>
    </cofactor>
</comment>
<sequence>MPTFKYYDKILAAQSRSTPPGLPSAFDLKKGLGSSGTVKRLISGVVSRLMPVVFRILRTVWPVPRIGRLVLVTRYDDVADVLGRPGDFEVPYGPEMIELAGGANFALGMEGDPHTAQNAIIRQVLRHDDVPVICAYTRYVTKALIAGSGGRLNVMQDLFSRVTAETCGRYFGLDLEDPDLFADCTLALSALLFADPFGKEATRQTALAGAARLHTVIDRAIKQAQARAQTHPRPDAVVDRLVAIQLASPTQNVPSDGEIRAILVGLATGFIPTTGLAAPKILLELLRRPDALAQAKEKARAGDRDGLRKILLEAGRLNPALAPGQWRYAKQDTTIGKTKVRAKSVLMVATMSALRDGRKFETPTRFRTDRSMQPDLMFGWGEHACLGKYLATEQMTDIFQILLSQPGLRTAPDAGGKLTSVGPFPRRLDMVFDAATPASQTMVVVCAPVVPGMIDHCRDQIQALGNPARPEIAATLTDTGLVHFASLSVIDVGDAQAPKPHLLLELNVDGSREVALGKVAVHAGIWLEPIFQHVQDGGGVSLGELLTRHALNLQTYPWGAIGLNFNGTPDFPVADITRQDKLAAFARDAIKSHQREHFEFGSRPIRIVDHVRKLIQQDDDLVRKATTDPALQELLDRGNAFADFLLRPSGRRLALSEWKERTAAGAWLEFATTRSACRVWVLALAVAAMLTVVVDWSLGSSLAFDISNLLESPVASLGRIMLALVGGIVATGLLFGTIVAIFLAVLRWHETRDQPDDQNPSVAHLRRIAVNENHPGFAQNHITAVTHLKPGWFRRLTTALAMWGIGKLVTHKYRPGFVVNIGTIHYAKWFRVPGSEKLIFLANYDGSWESYLEDFITKAHQGQSAAWSNGVGFPRTRFLVLDGAQDGDRFKRWVRRQQVPTQFWYSRFPHLTTDQIRINALIHDGLMRARTDSAAQAWLDCFGSMPRPDYAIESMEVQSMVFRALSDLSHTACVVLRLPADVQDSKAWLRDLLPSGTDPKQLPESGIEPLTFGDRPPARDASGHRTATFVAFSAAGLKKLGVPEAGMATFPGPFVTGMANRSRVLGDVGASAPDAWRWADVTAADGQAPPAADAVLFIYADSAAKRARTLEAHKRKLGAEAFIDVILTEPVSKGTEYEHFGYRDGISQPVIRGTQRFSKGAVPADIVAPGELILGYRNNQDYFPPTVAMPPDFDPGNLLPADNQAITSRFPRFRALPTDAPRDFGRNGTFIALRQLEQDVEGFDSFIKAKATELAQYANLPDLVGGPITPDWVAAKMMGRWRDGTPLIDRPADQSRFKLERRRRRRGAETEDQPTNDFNYGIEDPQGFFCPFGAHTRRANPRDSLQPGDPKQLIITNRHRLLRRGRSYVTPADEQKREEKGLLFVGVCADLERQFEFIQQSWIGSPSFHGLNDEPDPITAPDVPCQQRVFTIPTPAGAVVLRGMQSFVTVRAGGYFFMPSHAAIRFMIDL</sequence>
<keyword evidence="8" id="KW-1133">Transmembrane helix</keyword>
<keyword evidence="10" id="KW-1185">Reference proteome</keyword>
<evidence type="ECO:0000256" key="5">
    <source>
        <dbReference type="ARBA" id="ARBA00023002"/>
    </source>
</evidence>
<evidence type="ECO:0000256" key="4">
    <source>
        <dbReference type="ARBA" id="ARBA00022723"/>
    </source>
</evidence>
<dbReference type="GO" id="GO:0020037">
    <property type="term" value="F:heme binding"/>
    <property type="evidence" value="ECO:0007669"/>
    <property type="project" value="InterPro"/>
</dbReference>
<dbReference type="Proteomes" id="UP000321638">
    <property type="component" value="Unassembled WGS sequence"/>
</dbReference>
<keyword evidence="8" id="KW-0472">Membrane</keyword>
<comment type="similarity">
    <text evidence="2">Belongs to the cytochrome P450 family.</text>
</comment>
<feature type="region of interest" description="Disordered" evidence="7">
    <location>
        <begin position="1284"/>
        <end position="1320"/>
    </location>
</feature>
<feature type="transmembrane region" description="Helical" evidence="8">
    <location>
        <begin position="720"/>
        <end position="746"/>
    </location>
</feature>
<evidence type="ECO:0000256" key="1">
    <source>
        <dbReference type="ARBA" id="ARBA00001970"/>
    </source>
</evidence>
<keyword evidence="6" id="KW-0408">Iron</keyword>
<dbReference type="InterPro" id="IPR001128">
    <property type="entry name" value="Cyt_P450"/>
</dbReference>
<dbReference type="PROSITE" id="PS00086">
    <property type="entry name" value="CYTOCHROME_P450"/>
    <property type="match status" value="1"/>
</dbReference>
<dbReference type="CDD" id="cd20612">
    <property type="entry name" value="CYP_LDS-like_C"/>
    <property type="match status" value="1"/>
</dbReference>
<evidence type="ECO:0000256" key="2">
    <source>
        <dbReference type="ARBA" id="ARBA00010617"/>
    </source>
</evidence>
<evidence type="ECO:0000313" key="9">
    <source>
        <dbReference type="EMBL" id="TXL82188.1"/>
    </source>
</evidence>
<keyword evidence="5" id="KW-0560">Oxidoreductase</keyword>
<dbReference type="Gene3D" id="1.10.630.10">
    <property type="entry name" value="Cytochrome P450"/>
    <property type="match status" value="1"/>
</dbReference>
<dbReference type="GO" id="GO:0004601">
    <property type="term" value="F:peroxidase activity"/>
    <property type="evidence" value="ECO:0007669"/>
    <property type="project" value="UniProtKB-KW"/>
</dbReference>
<dbReference type="GO" id="GO:0004497">
    <property type="term" value="F:monooxygenase activity"/>
    <property type="evidence" value="ECO:0007669"/>
    <property type="project" value="InterPro"/>
</dbReference>
<dbReference type="InterPro" id="IPR036396">
    <property type="entry name" value="Cyt_P450_sf"/>
</dbReference>
<dbReference type="OrthoDB" id="236246at2"/>
<dbReference type="InterPro" id="IPR006314">
    <property type="entry name" value="Dyp_peroxidase"/>
</dbReference>
<dbReference type="GO" id="GO:0016705">
    <property type="term" value="F:oxidoreductase activity, acting on paired donors, with incorporation or reduction of molecular oxygen"/>
    <property type="evidence" value="ECO:0007669"/>
    <property type="project" value="InterPro"/>
</dbReference>
<dbReference type="SUPFAM" id="SSF48264">
    <property type="entry name" value="Cytochrome P450"/>
    <property type="match status" value="1"/>
</dbReference>
<keyword evidence="3" id="KW-0575">Peroxidase</keyword>
<dbReference type="GO" id="GO:0005829">
    <property type="term" value="C:cytosol"/>
    <property type="evidence" value="ECO:0007669"/>
    <property type="project" value="TreeGrafter"/>
</dbReference>
<dbReference type="InterPro" id="IPR011008">
    <property type="entry name" value="Dimeric_a/b-barrel"/>
</dbReference>
<name>A0A5C8PV50_9HYPH</name>
<dbReference type="RefSeq" id="WP_147844890.1">
    <property type="nucleotide sequence ID" value="NZ_VDUZ01000001.1"/>
</dbReference>
<dbReference type="Pfam" id="PF00067">
    <property type="entry name" value="p450"/>
    <property type="match status" value="1"/>
</dbReference>
<accession>A0A5C8PV50</accession>
<evidence type="ECO:0000256" key="6">
    <source>
        <dbReference type="ARBA" id="ARBA00023004"/>
    </source>
</evidence>